<evidence type="ECO:0000256" key="4">
    <source>
        <dbReference type="ARBA" id="ARBA00022692"/>
    </source>
</evidence>
<keyword evidence="6 7" id="KW-0472">Membrane</keyword>
<dbReference type="GO" id="GO:0005886">
    <property type="term" value="C:plasma membrane"/>
    <property type="evidence" value="ECO:0007669"/>
    <property type="project" value="UniProtKB-SubCell"/>
</dbReference>
<dbReference type="OrthoDB" id="8228280at2"/>
<dbReference type="InterPro" id="IPR051907">
    <property type="entry name" value="DoxX-like_oxidoreductase"/>
</dbReference>
<organism evidence="8 9">
    <name type="scientific">Hydrogenothermus marinus</name>
    <dbReference type="NCBI Taxonomy" id="133270"/>
    <lineage>
        <taxon>Bacteria</taxon>
        <taxon>Pseudomonadati</taxon>
        <taxon>Aquificota</taxon>
        <taxon>Aquificia</taxon>
        <taxon>Aquificales</taxon>
        <taxon>Hydrogenothermaceae</taxon>
        <taxon>Hydrogenothermus</taxon>
    </lineage>
</organism>
<name>A0A3M0C4E3_9AQUI</name>
<keyword evidence="3" id="KW-1003">Cell membrane</keyword>
<keyword evidence="9" id="KW-1185">Reference proteome</keyword>
<feature type="transmembrane region" description="Helical" evidence="7">
    <location>
        <begin position="121"/>
        <end position="145"/>
    </location>
</feature>
<evidence type="ECO:0000256" key="7">
    <source>
        <dbReference type="SAM" id="Phobius"/>
    </source>
</evidence>
<evidence type="ECO:0000256" key="2">
    <source>
        <dbReference type="ARBA" id="ARBA00006679"/>
    </source>
</evidence>
<dbReference type="RefSeq" id="WP_121922576.1">
    <property type="nucleotide sequence ID" value="NZ_REFO01000010.1"/>
</dbReference>
<dbReference type="PANTHER" id="PTHR33452:SF1">
    <property type="entry name" value="INNER MEMBRANE PROTEIN YPHA-RELATED"/>
    <property type="match status" value="1"/>
</dbReference>
<dbReference type="PANTHER" id="PTHR33452">
    <property type="entry name" value="OXIDOREDUCTASE CATD-RELATED"/>
    <property type="match status" value="1"/>
</dbReference>
<evidence type="ECO:0000256" key="3">
    <source>
        <dbReference type="ARBA" id="ARBA00022475"/>
    </source>
</evidence>
<reference evidence="8 9" key="1">
    <citation type="submission" date="2018-10" db="EMBL/GenBank/DDBJ databases">
        <title>Genomic Encyclopedia of Archaeal and Bacterial Type Strains, Phase II (KMG-II): from individual species to whole genera.</title>
        <authorList>
            <person name="Goeker M."/>
        </authorList>
    </citation>
    <scope>NUCLEOTIDE SEQUENCE [LARGE SCALE GENOMIC DNA]</scope>
    <source>
        <strain evidence="8 9">VM1</strain>
    </source>
</reference>
<dbReference type="AlphaFoldDB" id="A0A3M0C4E3"/>
<proteinExistence type="inferred from homology"/>
<feature type="transmembrane region" description="Helical" evidence="7">
    <location>
        <begin position="88"/>
        <end position="109"/>
    </location>
</feature>
<keyword evidence="4 7" id="KW-0812">Transmembrane</keyword>
<evidence type="ECO:0000313" key="9">
    <source>
        <dbReference type="Proteomes" id="UP000280842"/>
    </source>
</evidence>
<gene>
    <name evidence="8" type="ORF">CLV39_0441</name>
</gene>
<dbReference type="InterPro" id="IPR032808">
    <property type="entry name" value="DoxX"/>
</dbReference>
<dbReference type="EMBL" id="REFO01000010">
    <property type="protein sequence ID" value="RMA97812.1"/>
    <property type="molecule type" value="Genomic_DNA"/>
</dbReference>
<protein>
    <submittedName>
        <fullName evidence="8">Putative oxidoreductase</fullName>
    </submittedName>
</protein>
<evidence type="ECO:0000313" key="8">
    <source>
        <dbReference type="EMBL" id="RMA97812.1"/>
    </source>
</evidence>
<comment type="subcellular location">
    <subcellularLocation>
        <location evidence="1">Cell membrane</location>
        <topology evidence="1">Multi-pass membrane protein</topology>
    </subcellularLocation>
</comment>
<keyword evidence="5 7" id="KW-1133">Transmembrane helix</keyword>
<feature type="transmembrane region" description="Helical" evidence="7">
    <location>
        <begin position="60"/>
        <end position="81"/>
    </location>
</feature>
<evidence type="ECO:0000256" key="5">
    <source>
        <dbReference type="ARBA" id="ARBA00022989"/>
    </source>
</evidence>
<dbReference type="Pfam" id="PF07681">
    <property type="entry name" value="DoxX"/>
    <property type="match status" value="1"/>
</dbReference>
<evidence type="ECO:0000256" key="1">
    <source>
        <dbReference type="ARBA" id="ARBA00004651"/>
    </source>
</evidence>
<comment type="similarity">
    <text evidence="2">Belongs to the DoxX family.</text>
</comment>
<feature type="transmembrane region" description="Helical" evidence="7">
    <location>
        <begin position="20"/>
        <end position="40"/>
    </location>
</feature>
<evidence type="ECO:0000256" key="6">
    <source>
        <dbReference type="ARBA" id="ARBA00023136"/>
    </source>
</evidence>
<accession>A0A3M0C4E3</accession>
<sequence>MIKEIYKKYEEILNKSSDFFLLAIRLYWGWLFFRAGFWKFTHYPQATKFFDYLGLPYPEYFVIFIATVETVGGILLFFGIFSRITALILTFNMIGAFIVGHKDALLSIFSKPEDFYMAQPLTFLIASLIVLFFGAGKFSIDYLILNKYFKN</sequence>
<comment type="caution">
    <text evidence="8">The sequence shown here is derived from an EMBL/GenBank/DDBJ whole genome shotgun (WGS) entry which is preliminary data.</text>
</comment>
<dbReference type="Proteomes" id="UP000280842">
    <property type="component" value="Unassembled WGS sequence"/>
</dbReference>